<comment type="caution">
    <text evidence="1">The sequence shown here is derived from an EMBL/GenBank/DDBJ whole genome shotgun (WGS) entry which is preliminary data.</text>
</comment>
<accession>A0A9D4ACT4</accession>
<keyword evidence="2" id="KW-1185">Reference proteome</keyword>
<name>A0A9D4ACT4_9ROSI</name>
<dbReference type="AlphaFoldDB" id="A0A9D4ACT4"/>
<protein>
    <submittedName>
        <fullName evidence="1">Uncharacterized protein</fullName>
    </submittedName>
</protein>
<dbReference type="Proteomes" id="UP000828251">
    <property type="component" value="Unassembled WGS sequence"/>
</dbReference>
<sequence length="121" mass="13845">MSKLFYQCQVMFDIRGSICYKVSDHLLETLQLEILRRLSLEGYLCPMTIDVMVKTHNATGSAILELYAKFFDVDEGGRRSIIVTVNARVEQETERSTIRLCGGFIALLQSFYYEIQESSMG</sequence>
<proteinExistence type="predicted"/>
<organism evidence="1 2">
    <name type="scientific">Gossypium stocksii</name>
    <dbReference type="NCBI Taxonomy" id="47602"/>
    <lineage>
        <taxon>Eukaryota</taxon>
        <taxon>Viridiplantae</taxon>
        <taxon>Streptophyta</taxon>
        <taxon>Embryophyta</taxon>
        <taxon>Tracheophyta</taxon>
        <taxon>Spermatophyta</taxon>
        <taxon>Magnoliopsida</taxon>
        <taxon>eudicotyledons</taxon>
        <taxon>Gunneridae</taxon>
        <taxon>Pentapetalae</taxon>
        <taxon>rosids</taxon>
        <taxon>malvids</taxon>
        <taxon>Malvales</taxon>
        <taxon>Malvaceae</taxon>
        <taxon>Malvoideae</taxon>
        <taxon>Gossypium</taxon>
    </lineage>
</organism>
<evidence type="ECO:0000313" key="2">
    <source>
        <dbReference type="Proteomes" id="UP000828251"/>
    </source>
</evidence>
<evidence type="ECO:0000313" key="1">
    <source>
        <dbReference type="EMBL" id="KAH1107010.1"/>
    </source>
</evidence>
<reference evidence="1 2" key="1">
    <citation type="journal article" date="2021" name="Plant Biotechnol. J.">
        <title>Multi-omics assisted identification of the key and species-specific regulatory components of drought-tolerant mechanisms in Gossypium stocksii.</title>
        <authorList>
            <person name="Yu D."/>
            <person name="Ke L."/>
            <person name="Zhang D."/>
            <person name="Wu Y."/>
            <person name="Sun Y."/>
            <person name="Mei J."/>
            <person name="Sun J."/>
            <person name="Sun Y."/>
        </authorList>
    </citation>
    <scope>NUCLEOTIDE SEQUENCE [LARGE SCALE GENOMIC DNA]</scope>
    <source>
        <strain evidence="2">cv. E1</strain>
        <tissue evidence="1">Leaf</tissue>
    </source>
</reference>
<gene>
    <name evidence="1" type="ORF">J1N35_010778</name>
</gene>
<dbReference type="EMBL" id="JAIQCV010000004">
    <property type="protein sequence ID" value="KAH1107010.1"/>
    <property type="molecule type" value="Genomic_DNA"/>
</dbReference>